<accession>A0ACB7SX64</accession>
<sequence length="163" mass="18642">MSLRRRAQALELLRAKLLQYEDTMQKLKQQSEELEEIVLESRLKDLTPKQKLAIMQCFQGARPGYVARKTVLKGDCRDCFDELLVAPQDTSKDLATLTHFCDNGGLLYPSEQLFTFVEALEMIFTTWFSYNELHHDSFAELTSCLQRNSVVLGCAQQGESLTN</sequence>
<dbReference type="EMBL" id="CM023482">
    <property type="protein sequence ID" value="KAH6938344.1"/>
    <property type="molecule type" value="Genomic_DNA"/>
</dbReference>
<evidence type="ECO:0000313" key="1">
    <source>
        <dbReference type="EMBL" id="KAH6938344.1"/>
    </source>
</evidence>
<gene>
    <name evidence="1" type="ORF">HPB50_008850</name>
</gene>
<protein>
    <submittedName>
        <fullName evidence="1">Uncharacterized protein</fullName>
    </submittedName>
</protein>
<dbReference type="Proteomes" id="UP000821845">
    <property type="component" value="Chromosome 2"/>
</dbReference>
<keyword evidence="2" id="KW-1185">Reference proteome</keyword>
<organism evidence="1 2">
    <name type="scientific">Hyalomma asiaticum</name>
    <name type="common">Tick</name>
    <dbReference type="NCBI Taxonomy" id="266040"/>
    <lineage>
        <taxon>Eukaryota</taxon>
        <taxon>Metazoa</taxon>
        <taxon>Ecdysozoa</taxon>
        <taxon>Arthropoda</taxon>
        <taxon>Chelicerata</taxon>
        <taxon>Arachnida</taxon>
        <taxon>Acari</taxon>
        <taxon>Parasitiformes</taxon>
        <taxon>Ixodida</taxon>
        <taxon>Ixodoidea</taxon>
        <taxon>Ixodidae</taxon>
        <taxon>Hyalomminae</taxon>
        <taxon>Hyalomma</taxon>
    </lineage>
</organism>
<proteinExistence type="predicted"/>
<name>A0ACB7SX64_HYAAI</name>
<evidence type="ECO:0000313" key="2">
    <source>
        <dbReference type="Proteomes" id="UP000821845"/>
    </source>
</evidence>
<reference evidence="1" key="1">
    <citation type="submission" date="2020-05" db="EMBL/GenBank/DDBJ databases">
        <title>Large-scale comparative analyses of tick genomes elucidate their genetic diversity and vector capacities.</title>
        <authorList>
            <person name="Jia N."/>
            <person name="Wang J."/>
            <person name="Shi W."/>
            <person name="Du L."/>
            <person name="Sun Y."/>
            <person name="Zhan W."/>
            <person name="Jiang J."/>
            <person name="Wang Q."/>
            <person name="Zhang B."/>
            <person name="Ji P."/>
            <person name="Sakyi L.B."/>
            <person name="Cui X."/>
            <person name="Yuan T."/>
            <person name="Jiang B."/>
            <person name="Yang W."/>
            <person name="Lam T.T.-Y."/>
            <person name="Chang Q."/>
            <person name="Ding S."/>
            <person name="Wang X."/>
            <person name="Zhu J."/>
            <person name="Ruan X."/>
            <person name="Zhao L."/>
            <person name="Wei J."/>
            <person name="Que T."/>
            <person name="Du C."/>
            <person name="Cheng J."/>
            <person name="Dai P."/>
            <person name="Han X."/>
            <person name="Huang E."/>
            <person name="Gao Y."/>
            <person name="Liu J."/>
            <person name="Shao H."/>
            <person name="Ye R."/>
            <person name="Li L."/>
            <person name="Wei W."/>
            <person name="Wang X."/>
            <person name="Wang C."/>
            <person name="Yang T."/>
            <person name="Huo Q."/>
            <person name="Li W."/>
            <person name="Guo W."/>
            <person name="Chen H."/>
            <person name="Zhou L."/>
            <person name="Ni X."/>
            <person name="Tian J."/>
            <person name="Zhou Y."/>
            <person name="Sheng Y."/>
            <person name="Liu T."/>
            <person name="Pan Y."/>
            <person name="Xia L."/>
            <person name="Li J."/>
            <person name="Zhao F."/>
            <person name="Cao W."/>
        </authorList>
    </citation>
    <scope>NUCLEOTIDE SEQUENCE</scope>
    <source>
        <strain evidence="1">Hyas-2018</strain>
    </source>
</reference>
<comment type="caution">
    <text evidence="1">The sequence shown here is derived from an EMBL/GenBank/DDBJ whole genome shotgun (WGS) entry which is preliminary data.</text>
</comment>